<dbReference type="Proteomes" id="UP000714275">
    <property type="component" value="Unassembled WGS sequence"/>
</dbReference>
<gene>
    <name evidence="2" type="ORF">EV702DRAFT_1254506</name>
</gene>
<dbReference type="OrthoDB" id="2662502at2759"/>
<evidence type="ECO:0000256" key="1">
    <source>
        <dbReference type="SAM" id="MobiDB-lite"/>
    </source>
</evidence>
<accession>A0A9P6ZID6</accession>
<dbReference type="EMBL" id="JABBWD010000086">
    <property type="protein sequence ID" value="KAG1767495.1"/>
    <property type="molecule type" value="Genomic_DNA"/>
</dbReference>
<proteinExistence type="predicted"/>
<reference evidence="2" key="1">
    <citation type="journal article" date="2020" name="New Phytol.">
        <title>Comparative genomics reveals dynamic genome evolution in host specialist ectomycorrhizal fungi.</title>
        <authorList>
            <person name="Lofgren L.A."/>
            <person name="Nguyen N.H."/>
            <person name="Vilgalys R."/>
            <person name="Ruytinx J."/>
            <person name="Liao H.L."/>
            <person name="Branco S."/>
            <person name="Kuo A."/>
            <person name="LaButti K."/>
            <person name="Lipzen A."/>
            <person name="Andreopoulos W."/>
            <person name="Pangilinan J."/>
            <person name="Riley R."/>
            <person name="Hundley H."/>
            <person name="Na H."/>
            <person name="Barry K."/>
            <person name="Grigoriev I.V."/>
            <person name="Stajich J.E."/>
            <person name="Kennedy P.G."/>
        </authorList>
    </citation>
    <scope>NUCLEOTIDE SEQUENCE</scope>
    <source>
        <strain evidence="2">DOB743</strain>
    </source>
</reference>
<sequence length="413" mass="46721">MSQSVEDVSQPAESSQSLAVATSESARQRRKIAALEEKLQVLESGHAVKVRETNYYMSKGRAIRRIVTLFDTIEDLIFKNDRRCDLGDEDDNVTLESQGLNSSLMWFIVTVRSVCNSGTLPLILPFHGFTRRLQNMEYDDYSHMLKKLRQGADASRGDDTSKLKNLIADWVNHELKPNPPVDPEDKHHRGFGNDACGRLLCPTELDWTNPTVRAGIRDCADGYVVTEMSWPAFLYKKYSADQDNLEKGLFKSTLLLQAFKAIFTSPSSTKDVTGEGDGANVIENNRRAKKDFNSGKRVKTHVAQIIKMRKVTPRSIAYVSCQLQFALSSVTSWRSVDGDFDYVPFWQNIVDFFEQPPGRAAQQKVDQLLAWWTRKIFGTSRRVELTDGAKAKMSVNALARQRAQLDDTMFDSE</sequence>
<organism evidence="2 3">
    <name type="scientific">Suillus placidus</name>
    <dbReference type="NCBI Taxonomy" id="48579"/>
    <lineage>
        <taxon>Eukaryota</taxon>
        <taxon>Fungi</taxon>
        <taxon>Dikarya</taxon>
        <taxon>Basidiomycota</taxon>
        <taxon>Agaricomycotina</taxon>
        <taxon>Agaricomycetes</taxon>
        <taxon>Agaricomycetidae</taxon>
        <taxon>Boletales</taxon>
        <taxon>Suillineae</taxon>
        <taxon>Suillaceae</taxon>
        <taxon>Suillus</taxon>
    </lineage>
</organism>
<dbReference type="InterPro" id="IPR046521">
    <property type="entry name" value="DUF6698"/>
</dbReference>
<dbReference type="AlphaFoldDB" id="A0A9P6ZID6"/>
<name>A0A9P6ZID6_9AGAM</name>
<dbReference type="Pfam" id="PF20414">
    <property type="entry name" value="DUF6698"/>
    <property type="match status" value="1"/>
</dbReference>
<feature type="region of interest" description="Disordered" evidence="1">
    <location>
        <begin position="1"/>
        <end position="22"/>
    </location>
</feature>
<keyword evidence="3" id="KW-1185">Reference proteome</keyword>
<protein>
    <submittedName>
        <fullName evidence="2">Uncharacterized protein</fullName>
    </submittedName>
</protein>
<comment type="caution">
    <text evidence="2">The sequence shown here is derived from an EMBL/GenBank/DDBJ whole genome shotgun (WGS) entry which is preliminary data.</text>
</comment>
<evidence type="ECO:0000313" key="2">
    <source>
        <dbReference type="EMBL" id="KAG1767495.1"/>
    </source>
</evidence>
<evidence type="ECO:0000313" key="3">
    <source>
        <dbReference type="Proteomes" id="UP000714275"/>
    </source>
</evidence>